<dbReference type="PANTHER" id="PTHR13847">
    <property type="entry name" value="SARCOSINE DEHYDROGENASE-RELATED"/>
    <property type="match status" value="1"/>
</dbReference>
<keyword evidence="4" id="KW-1185">Reference proteome</keyword>
<dbReference type="InterPro" id="IPR006076">
    <property type="entry name" value="FAD-dep_OxRdtase"/>
</dbReference>
<reference evidence="4" key="1">
    <citation type="journal article" date="2017" name="Int. J. Syst. Evol. Microbiol.">
        <title>Notoacmeibacter marinus gen. nov., sp. nov., isolated from the gut of a limpet and proposal of Notoacmeibacteraceae fam. nov. in the order Rhizobiales of the class Alphaproteobacteria.</title>
        <authorList>
            <person name="Huang Z."/>
            <person name="Guo F."/>
            <person name="Lai Q."/>
        </authorList>
    </citation>
    <scope>NUCLEOTIDE SEQUENCE [LARGE SCALE GENOMIC DNA]</scope>
    <source>
        <strain evidence="4">XMTR2A4</strain>
    </source>
</reference>
<dbReference type="InterPro" id="IPR036188">
    <property type="entry name" value="FAD/NAD-bd_sf"/>
</dbReference>
<dbReference type="RefSeq" id="WP_094075551.1">
    <property type="nucleotide sequence ID" value="NZ_NBYO01000001.1"/>
</dbReference>
<evidence type="ECO:0000256" key="1">
    <source>
        <dbReference type="ARBA" id="ARBA00023002"/>
    </source>
</evidence>
<evidence type="ECO:0000313" key="3">
    <source>
        <dbReference type="EMBL" id="OXT01583.1"/>
    </source>
</evidence>
<dbReference type="SUPFAM" id="SSF51905">
    <property type="entry name" value="FAD/NAD(P)-binding domain"/>
    <property type="match status" value="1"/>
</dbReference>
<protein>
    <submittedName>
        <fullName evidence="3">Oxidoreductase</fullName>
    </submittedName>
</protein>
<dbReference type="PANTHER" id="PTHR13847:SF281">
    <property type="entry name" value="FAD DEPENDENT OXIDOREDUCTASE DOMAIN-CONTAINING PROTEIN"/>
    <property type="match status" value="1"/>
</dbReference>
<evidence type="ECO:0000259" key="2">
    <source>
        <dbReference type="Pfam" id="PF01266"/>
    </source>
</evidence>
<dbReference type="Pfam" id="PF01266">
    <property type="entry name" value="DAO"/>
    <property type="match status" value="1"/>
</dbReference>
<accession>A0A231V043</accession>
<dbReference type="Gene3D" id="3.30.9.10">
    <property type="entry name" value="D-Amino Acid Oxidase, subunit A, domain 2"/>
    <property type="match status" value="1"/>
</dbReference>
<feature type="domain" description="FAD dependent oxidoreductase" evidence="2">
    <location>
        <begin position="34"/>
        <end position="386"/>
    </location>
</feature>
<dbReference type="GO" id="GO:0016491">
    <property type="term" value="F:oxidoreductase activity"/>
    <property type="evidence" value="ECO:0007669"/>
    <property type="project" value="UniProtKB-KW"/>
</dbReference>
<dbReference type="GO" id="GO:0005737">
    <property type="term" value="C:cytoplasm"/>
    <property type="evidence" value="ECO:0007669"/>
    <property type="project" value="TreeGrafter"/>
</dbReference>
<dbReference type="EMBL" id="NBYO01000001">
    <property type="protein sequence ID" value="OXT01583.1"/>
    <property type="molecule type" value="Genomic_DNA"/>
</dbReference>
<dbReference type="AlphaFoldDB" id="A0A231V043"/>
<proteinExistence type="predicted"/>
<comment type="caution">
    <text evidence="3">The sequence shown here is derived from an EMBL/GenBank/DDBJ whole genome shotgun (WGS) entry which is preliminary data.</text>
</comment>
<organism evidence="3 4">
    <name type="scientific">Notoacmeibacter marinus</name>
    <dbReference type="NCBI Taxonomy" id="1876515"/>
    <lineage>
        <taxon>Bacteria</taxon>
        <taxon>Pseudomonadati</taxon>
        <taxon>Pseudomonadota</taxon>
        <taxon>Alphaproteobacteria</taxon>
        <taxon>Hyphomicrobiales</taxon>
        <taxon>Notoacmeibacteraceae</taxon>
        <taxon>Notoacmeibacter</taxon>
    </lineage>
</organism>
<name>A0A231V043_9HYPH</name>
<keyword evidence="1" id="KW-0560">Oxidoreductase</keyword>
<gene>
    <name evidence="3" type="ORF">B7H23_00995</name>
</gene>
<dbReference type="Gene3D" id="3.50.50.60">
    <property type="entry name" value="FAD/NAD(P)-binding domain"/>
    <property type="match status" value="1"/>
</dbReference>
<evidence type="ECO:0000313" key="4">
    <source>
        <dbReference type="Proteomes" id="UP000215405"/>
    </source>
</evidence>
<dbReference type="Proteomes" id="UP000215405">
    <property type="component" value="Unassembled WGS sequence"/>
</dbReference>
<sequence length="430" mass="46476">MNYRSPISPGLSWYEASLTDRPTYPSADGDIRADIAIIGGGYTGLAAALRLAEQGVDVVLIDAHRFGDGASGRNGGQIGTGQRAWPTELEDDLGLDRSRALFRIAEDAKTELLALPAKHGFDVGYRPGQISAVHKKRWIAGYRNHATAMAERYDYPHIAYLDRPETAAAIGSKRYHAAIRDAGTGHIHPLKLVVGLAGAARKAGAKLYENTPALGIDPAGGRVKITTERGIIHADRCLVATNAHGDAFEAEPVSPRHIMPIRSFIGATAPLPANDDILPGGEAVDDSRFMVRYFRKTPDNRLMFGGREAYSAKTPNDIAGHIRAQIAEIFPALSEADIDYVWGGSVGITLPRLPFVRTIMPGVTSIGGFSGHGVMMATHTGRLWADSVTGRRDDLNLLRDLDIPPFPGGTALRKPLLFLAMTWYAMLDRL</sequence>